<dbReference type="GO" id="GO:0016787">
    <property type="term" value="F:hydrolase activity"/>
    <property type="evidence" value="ECO:0007669"/>
    <property type="project" value="UniProtKB-KW"/>
</dbReference>
<evidence type="ECO:0000313" key="3">
    <source>
        <dbReference type="EMBL" id="MFC6021266.1"/>
    </source>
</evidence>
<proteinExistence type="predicted"/>
<evidence type="ECO:0000313" key="4">
    <source>
        <dbReference type="Proteomes" id="UP001596203"/>
    </source>
</evidence>
<dbReference type="RefSeq" id="WP_377429279.1">
    <property type="nucleotide sequence ID" value="NZ_JBHSPR010000040.1"/>
</dbReference>
<protein>
    <submittedName>
        <fullName evidence="3">Alpha/beta hydrolase fold domain-containing protein</fullName>
    </submittedName>
</protein>
<feature type="domain" description="Alpha/beta hydrolase fold-3" evidence="2">
    <location>
        <begin position="42"/>
        <end position="242"/>
    </location>
</feature>
<sequence>MSSGKRVSTGSPLPGLTISTDAFEGWPVHEVSPRPGDGAGHVLYLHGGGYVSELQPPHWEFVARLATLTGRTFTVPEYPVAPGHTHRDVFPTLRRLYDRLAGRHARDRFAVVGDSAGGTMGLALVQSLPPASPRPADIILMSPWLDATMTNPDISAIEPYDPMSSTGNLIRLAGMWAGPDDPSTPWLSPINGPLEDLGRVTIFAATNDILTPDARRLEHLADGVAGTDLVLREFPDMTHAWMLLRPGPETDAVVAEIVGQLGHAAS</sequence>
<evidence type="ECO:0000259" key="2">
    <source>
        <dbReference type="Pfam" id="PF07859"/>
    </source>
</evidence>
<keyword evidence="1 3" id="KW-0378">Hydrolase</keyword>
<dbReference type="InterPro" id="IPR013094">
    <property type="entry name" value="AB_hydrolase_3"/>
</dbReference>
<dbReference type="Gene3D" id="3.40.50.1820">
    <property type="entry name" value="alpha/beta hydrolase"/>
    <property type="match status" value="1"/>
</dbReference>
<dbReference type="EMBL" id="JBHSPR010000040">
    <property type="protein sequence ID" value="MFC6021266.1"/>
    <property type="molecule type" value="Genomic_DNA"/>
</dbReference>
<comment type="caution">
    <text evidence="3">The sequence shown here is derived from an EMBL/GenBank/DDBJ whole genome shotgun (WGS) entry which is preliminary data.</text>
</comment>
<gene>
    <name evidence="3" type="ORF">ACFP2T_34465</name>
</gene>
<dbReference type="PANTHER" id="PTHR48081">
    <property type="entry name" value="AB HYDROLASE SUPERFAMILY PROTEIN C4A8.06C"/>
    <property type="match status" value="1"/>
</dbReference>
<accession>A0ABW1KHM8</accession>
<dbReference type="SUPFAM" id="SSF53474">
    <property type="entry name" value="alpha/beta-Hydrolases"/>
    <property type="match status" value="1"/>
</dbReference>
<dbReference type="PANTHER" id="PTHR48081:SF8">
    <property type="entry name" value="ALPHA_BETA HYDROLASE FOLD-3 DOMAIN-CONTAINING PROTEIN-RELATED"/>
    <property type="match status" value="1"/>
</dbReference>
<dbReference type="InterPro" id="IPR050300">
    <property type="entry name" value="GDXG_lipolytic_enzyme"/>
</dbReference>
<evidence type="ECO:0000256" key="1">
    <source>
        <dbReference type="ARBA" id="ARBA00022801"/>
    </source>
</evidence>
<dbReference type="Pfam" id="PF07859">
    <property type="entry name" value="Abhydrolase_3"/>
    <property type="match status" value="1"/>
</dbReference>
<dbReference type="InterPro" id="IPR029058">
    <property type="entry name" value="AB_hydrolase_fold"/>
</dbReference>
<dbReference type="Proteomes" id="UP001596203">
    <property type="component" value="Unassembled WGS sequence"/>
</dbReference>
<keyword evidence="4" id="KW-1185">Reference proteome</keyword>
<reference evidence="4" key="1">
    <citation type="journal article" date="2019" name="Int. J. Syst. Evol. Microbiol.">
        <title>The Global Catalogue of Microorganisms (GCM) 10K type strain sequencing project: providing services to taxonomists for standard genome sequencing and annotation.</title>
        <authorList>
            <consortium name="The Broad Institute Genomics Platform"/>
            <consortium name="The Broad Institute Genome Sequencing Center for Infectious Disease"/>
            <person name="Wu L."/>
            <person name="Ma J."/>
        </authorList>
    </citation>
    <scope>NUCLEOTIDE SEQUENCE [LARGE SCALE GENOMIC DNA]</scope>
    <source>
        <strain evidence="4">ZS-35-S2</strain>
    </source>
</reference>
<organism evidence="3 4">
    <name type="scientific">Plantactinospora solaniradicis</name>
    <dbReference type="NCBI Taxonomy" id="1723736"/>
    <lineage>
        <taxon>Bacteria</taxon>
        <taxon>Bacillati</taxon>
        <taxon>Actinomycetota</taxon>
        <taxon>Actinomycetes</taxon>
        <taxon>Micromonosporales</taxon>
        <taxon>Micromonosporaceae</taxon>
        <taxon>Plantactinospora</taxon>
    </lineage>
</organism>
<name>A0ABW1KHM8_9ACTN</name>